<accession>A0ABS0EDW9</accession>
<comment type="caution">
    <text evidence="1">The sequence shown here is derived from an EMBL/GenBank/DDBJ whole genome shotgun (WGS) entry which is preliminary data.</text>
</comment>
<proteinExistence type="predicted"/>
<evidence type="ECO:0000313" key="2">
    <source>
        <dbReference type="Proteomes" id="UP000611215"/>
    </source>
</evidence>
<dbReference type="Gene3D" id="3.40.50.300">
    <property type="entry name" value="P-loop containing nucleotide triphosphate hydrolases"/>
    <property type="match status" value="1"/>
</dbReference>
<dbReference type="Pfam" id="PF03266">
    <property type="entry name" value="NTPase_1"/>
    <property type="match status" value="1"/>
</dbReference>
<dbReference type="EMBL" id="JADOET010000001">
    <property type="protein sequence ID" value="MBF8148643.1"/>
    <property type="molecule type" value="Genomic_DNA"/>
</dbReference>
<organism evidence="1 2">
    <name type="scientific">Winogradskyella marina</name>
    <dbReference type="NCBI Taxonomy" id="2785530"/>
    <lineage>
        <taxon>Bacteria</taxon>
        <taxon>Pseudomonadati</taxon>
        <taxon>Bacteroidota</taxon>
        <taxon>Flavobacteriia</taxon>
        <taxon>Flavobacteriales</taxon>
        <taxon>Flavobacteriaceae</taxon>
        <taxon>Winogradskyella</taxon>
    </lineage>
</organism>
<name>A0ABS0EDW9_9FLAO</name>
<gene>
    <name evidence="1" type="ORF">ITJ86_01970</name>
</gene>
<dbReference type="Proteomes" id="UP000611215">
    <property type="component" value="Unassembled WGS sequence"/>
</dbReference>
<protein>
    <recommendedName>
        <fullName evidence="3">NTPase</fullName>
    </recommendedName>
</protein>
<dbReference type="SUPFAM" id="SSF52540">
    <property type="entry name" value="P-loop containing nucleoside triphosphate hydrolases"/>
    <property type="match status" value="1"/>
</dbReference>
<evidence type="ECO:0000313" key="1">
    <source>
        <dbReference type="EMBL" id="MBF8148643.1"/>
    </source>
</evidence>
<sequence length="165" mass="19081">MIYILTGTIRSGKTTALKKWVGTRHDVDGLLSPDNDNGKRYFLKVKSKKEFEFEVETELENKNEDIIEIGPFKFLKSAFVEANEFLISNPFEAVNKYLIIDELGKLELKNEGLHVSAERLIPEFENNENSHLILVVRDYLVDAVLKHYSITEHRIITKEDLELLT</sequence>
<dbReference type="InterPro" id="IPR004948">
    <property type="entry name" value="Nuc-triphosphatase_THEP1"/>
</dbReference>
<dbReference type="RefSeq" id="WP_195869918.1">
    <property type="nucleotide sequence ID" value="NZ_JADOET010000001.1"/>
</dbReference>
<keyword evidence="2" id="KW-1185">Reference proteome</keyword>
<dbReference type="InterPro" id="IPR027417">
    <property type="entry name" value="P-loop_NTPase"/>
</dbReference>
<evidence type="ECO:0008006" key="3">
    <source>
        <dbReference type="Google" id="ProtNLM"/>
    </source>
</evidence>
<reference evidence="1 2" key="1">
    <citation type="submission" date="2020-11" db="EMBL/GenBank/DDBJ databases">
        <title>Winogradskyella marina sp. nov., isolated from marine sediment.</title>
        <authorList>
            <person name="Bo J."/>
            <person name="Wang S."/>
            <person name="Song X."/>
            <person name="Du Z."/>
        </authorList>
    </citation>
    <scope>NUCLEOTIDE SEQUENCE [LARGE SCALE GENOMIC DNA]</scope>
    <source>
        <strain evidence="1 2">F6397</strain>
    </source>
</reference>